<dbReference type="GO" id="GO:0003676">
    <property type="term" value="F:nucleic acid binding"/>
    <property type="evidence" value="ECO:0007669"/>
    <property type="project" value="InterPro"/>
</dbReference>
<reference evidence="1 2" key="1">
    <citation type="submission" date="2017-11" db="EMBL/GenBank/DDBJ databases">
        <title>De-novo sequencing of pomegranate (Punica granatum L.) genome.</title>
        <authorList>
            <person name="Akparov Z."/>
            <person name="Amiraslanov A."/>
            <person name="Hajiyeva S."/>
            <person name="Abbasov M."/>
            <person name="Kaur K."/>
            <person name="Hamwieh A."/>
            <person name="Solovyev V."/>
            <person name="Salamov A."/>
            <person name="Braich B."/>
            <person name="Kosarev P."/>
            <person name="Mahmoud A."/>
            <person name="Hajiyev E."/>
            <person name="Babayeva S."/>
            <person name="Izzatullayeva V."/>
            <person name="Mammadov A."/>
            <person name="Mammadov A."/>
            <person name="Sharifova S."/>
            <person name="Ojaghi J."/>
            <person name="Eynullazada K."/>
            <person name="Bayramov B."/>
            <person name="Abdulazimova A."/>
            <person name="Shahmuradov I."/>
        </authorList>
    </citation>
    <scope>NUCLEOTIDE SEQUENCE [LARGE SCALE GENOMIC DNA]</scope>
    <source>
        <strain evidence="2">cv. AG2017</strain>
        <tissue evidence="1">Leaf</tissue>
    </source>
</reference>
<dbReference type="InterPro" id="IPR036875">
    <property type="entry name" value="Znf_CCHC_sf"/>
</dbReference>
<comment type="caution">
    <text evidence="1">The sequence shown here is derived from an EMBL/GenBank/DDBJ whole genome shotgun (WGS) entry which is preliminary data.</text>
</comment>
<proteinExistence type="predicted"/>
<dbReference type="AlphaFoldDB" id="A0A2I0KW12"/>
<accession>A0A2I0KW12</accession>
<dbReference type="PANTHER" id="PTHR34222">
    <property type="entry name" value="GAG_PRE-INTEGRS DOMAIN-CONTAINING PROTEIN"/>
    <property type="match status" value="1"/>
</dbReference>
<sequence>MGFNPEFSMVCSNILSLDPFPSLNKIYYMVIHELGPEAAVYYVEEGPGANQPDTGSGGRPYCYHCDRMGHTRSTCWKLRGKPADWEPKNKGKNGAKQLKKRGSVGATVLGISQV</sequence>
<name>A0A2I0KW12_PUNGR</name>
<keyword evidence="2" id="KW-1185">Reference proteome</keyword>
<evidence type="ECO:0008006" key="3">
    <source>
        <dbReference type="Google" id="ProtNLM"/>
    </source>
</evidence>
<organism evidence="1 2">
    <name type="scientific">Punica granatum</name>
    <name type="common">Pomegranate</name>
    <dbReference type="NCBI Taxonomy" id="22663"/>
    <lineage>
        <taxon>Eukaryota</taxon>
        <taxon>Viridiplantae</taxon>
        <taxon>Streptophyta</taxon>
        <taxon>Embryophyta</taxon>
        <taxon>Tracheophyta</taxon>
        <taxon>Spermatophyta</taxon>
        <taxon>Magnoliopsida</taxon>
        <taxon>eudicotyledons</taxon>
        <taxon>Gunneridae</taxon>
        <taxon>Pentapetalae</taxon>
        <taxon>rosids</taxon>
        <taxon>malvids</taxon>
        <taxon>Myrtales</taxon>
        <taxon>Lythraceae</taxon>
        <taxon>Punica</taxon>
    </lineage>
</organism>
<dbReference type="Proteomes" id="UP000233551">
    <property type="component" value="Unassembled WGS sequence"/>
</dbReference>
<dbReference type="SUPFAM" id="SSF57756">
    <property type="entry name" value="Retrovirus zinc finger-like domains"/>
    <property type="match status" value="1"/>
</dbReference>
<dbReference type="EMBL" id="PGOL01000319">
    <property type="protein sequence ID" value="PKI72651.1"/>
    <property type="molecule type" value="Genomic_DNA"/>
</dbReference>
<dbReference type="GO" id="GO:0008270">
    <property type="term" value="F:zinc ion binding"/>
    <property type="evidence" value="ECO:0007669"/>
    <property type="project" value="InterPro"/>
</dbReference>
<protein>
    <recommendedName>
        <fullName evidence="3">CCHC-type domain-containing protein</fullName>
    </recommendedName>
</protein>
<evidence type="ECO:0000313" key="2">
    <source>
        <dbReference type="Proteomes" id="UP000233551"/>
    </source>
</evidence>
<evidence type="ECO:0000313" key="1">
    <source>
        <dbReference type="EMBL" id="PKI72651.1"/>
    </source>
</evidence>
<gene>
    <name evidence="1" type="ORF">CRG98_007028</name>
</gene>
<dbReference type="PANTHER" id="PTHR34222:SF33">
    <property type="entry name" value="RETROTRANSPOSON GAG DOMAIN-CONTAINING PROTEIN"/>
    <property type="match status" value="1"/>
</dbReference>